<keyword evidence="9" id="KW-0819">tRNA processing</keyword>
<reference evidence="25" key="1">
    <citation type="submission" date="2020-11" db="EMBL/GenBank/DDBJ databases">
        <authorList>
            <person name="Tran Van P."/>
        </authorList>
    </citation>
    <scope>NUCLEOTIDE SEQUENCE</scope>
</reference>
<dbReference type="GO" id="GO:0005634">
    <property type="term" value="C:nucleus"/>
    <property type="evidence" value="ECO:0007669"/>
    <property type="project" value="UniProtKB-SubCell"/>
</dbReference>
<comment type="subcellular location">
    <subcellularLocation>
        <location evidence="4">Mitochondrion matrix</location>
    </subcellularLocation>
    <subcellularLocation>
        <location evidence="3">Nucleus</location>
    </subcellularLocation>
</comment>
<evidence type="ECO:0000256" key="22">
    <source>
        <dbReference type="ARBA" id="ARBA00046098"/>
    </source>
</evidence>
<evidence type="ECO:0000256" key="9">
    <source>
        <dbReference type="ARBA" id="ARBA00022694"/>
    </source>
</evidence>
<evidence type="ECO:0000256" key="11">
    <source>
        <dbReference type="ARBA" id="ARBA00022723"/>
    </source>
</evidence>
<comment type="similarity">
    <text evidence="5">Belongs to the RNase Z family.</text>
</comment>
<evidence type="ECO:0000256" key="17">
    <source>
        <dbReference type="ARBA" id="ARBA00023242"/>
    </source>
</evidence>
<evidence type="ECO:0000256" key="3">
    <source>
        <dbReference type="ARBA" id="ARBA00004123"/>
    </source>
</evidence>
<comment type="cofactor">
    <cofactor evidence="2">
        <name>Zn(2+)</name>
        <dbReference type="ChEBI" id="CHEBI:29105"/>
    </cofactor>
</comment>
<evidence type="ECO:0000256" key="21">
    <source>
        <dbReference type="ARBA" id="ARBA00032616"/>
    </source>
</evidence>
<keyword evidence="16" id="KW-0496">Mitochondrion</keyword>
<dbReference type="GO" id="GO:0042781">
    <property type="term" value="F:3'-tRNA processing endoribonuclease activity"/>
    <property type="evidence" value="ECO:0007669"/>
    <property type="project" value="UniProtKB-EC"/>
</dbReference>
<dbReference type="OrthoDB" id="527344at2759"/>
<evidence type="ECO:0000256" key="4">
    <source>
        <dbReference type="ARBA" id="ARBA00004305"/>
    </source>
</evidence>
<dbReference type="FunFam" id="3.60.15.10:FF:000014">
    <property type="entry name" value="Zinc phosphodiesterase ELAC protein 2"/>
    <property type="match status" value="1"/>
</dbReference>
<dbReference type="EC" id="3.1.26.11" evidence="6"/>
<dbReference type="PANTHER" id="PTHR12553:SF49">
    <property type="entry name" value="ZINC PHOSPHODIESTERASE ELAC PROTEIN 2"/>
    <property type="match status" value="1"/>
</dbReference>
<evidence type="ECO:0000256" key="18">
    <source>
        <dbReference type="ARBA" id="ARBA00030689"/>
    </source>
</evidence>
<accession>A0A7R9KLU1</accession>
<comment type="catalytic activity">
    <reaction evidence="1">
        <text>Endonucleolytic cleavage of RNA, removing extra 3' nucleotides from tRNA precursor, generating 3' termini of tRNAs. A 3'-hydroxy group is left at the tRNA terminus and a 5'-phosphoryl group is left at the trailer molecule.</text>
        <dbReference type="EC" id="3.1.26.11"/>
    </reaction>
</comment>
<evidence type="ECO:0000256" key="10">
    <source>
        <dbReference type="ARBA" id="ARBA00022722"/>
    </source>
</evidence>
<dbReference type="PANTHER" id="PTHR12553">
    <property type="entry name" value="ZINC PHOSPHODIESTERASE ELAC PROTEIN 2"/>
    <property type="match status" value="1"/>
</dbReference>
<evidence type="ECO:0000256" key="5">
    <source>
        <dbReference type="ARBA" id="ARBA00007823"/>
    </source>
</evidence>
<evidence type="ECO:0000256" key="14">
    <source>
        <dbReference type="ARBA" id="ARBA00022833"/>
    </source>
</evidence>
<evidence type="ECO:0000256" key="2">
    <source>
        <dbReference type="ARBA" id="ARBA00001947"/>
    </source>
</evidence>
<keyword evidence="8" id="KW-0597">Phosphoprotein</keyword>
<gene>
    <name evidence="25" type="ORF">OSB1V03_LOCUS4766</name>
</gene>
<evidence type="ECO:0000256" key="7">
    <source>
        <dbReference type="ARBA" id="ARBA00013357"/>
    </source>
</evidence>
<proteinExistence type="inferred from homology"/>
<evidence type="ECO:0000256" key="16">
    <source>
        <dbReference type="ARBA" id="ARBA00023128"/>
    </source>
</evidence>
<evidence type="ECO:0000256" key="12">
    <source>
        <dbReference type="ARBA" id="ARBA00022759"/>
    </source>
</evidence>
<evidence type="ECO:0000256" key="8">
    <source>
        <dbReference type="ARBA" id="ARBA00022553"/>
    </source>
</evidence>
<dbReference type="EMBL" id="CAJPIZ010002247">
    <property type="protein sequence ID" value="CAG2104751.1"/>
    <property type="molecule type" value="Genomic_DNA"/>
</dbReference>
<keyword evidence="26" id="KW-1185">Reference proteome</keyword>
<keyword evidence="17" id="KW-0539">Nucleus</keyword>
<feature type="domain" description="tRNase Z endonuclease" evidence="24">
    <location>
        <begin position="89"/>
        <end position="135"/>
    </location>
</feature>
<evidence type="ECO:0000256" key="20">
    <source>
        <dbReference type="ARBA" id="ARBA00032104"/>
    </source>
</evidence>
<dbReference type="Proteomes" id="UP000759131">
    <property type="component" value="Unassembled WGS sequence"/>
</dbReference>
<evidence type="ECO:0000256" key="13">
    <source>
        <dbReference type="ARBA" id="ARBA00022801"/>
    </source>
</evidence>
<evidence type="ECO:0000256" key="6">
    <source>
        <dbReference type="ARBA" id="ARBA00012477"/>
    </source>
</evidence>
<sequence>MAAFGFTSNTCLRHHLKHTLITRFRQLSALGVNTSIKEEDMPKDKTVLLEKLRQNRLKSAKKTANNKVVSNVFQLCVLGNGSKGNPRALYVLTERNSYLFNCGEGTQRLANEHKLKLSKLENIFITKRCVENMSGIVGLALTCQDIGVPLITLHGPEKIDQILSLYNHFLTNEVSFVYTCKLKDRAGELMIKKCIELKIPPGPLLGKLKSGEDIVLADNRVICSKDVMGPQEKGLIFMVLECPSIHYIDSLVNNQTILQSVSNELDLLSAVVHFTPSEVFNDERYKKWMNRFGDSVDHIVVNEDNPQPSLIGSNRLQIQLNLIDSTIFPLLYCHETENTNEETNKVKNTNTLSRYHLRPSNLKGFDLENIVSIDTNAIKEEAFAITPFTESLKKYHEWESQLVNTTQEYPEIIFLGTGSAVPSKVRNTSAIWVNIDCETAFLLDCGEGTFGQLFRFYGTECDRRLKQLKAIYVSHLHADHHLGILNLLKKRSSITSEPLLMIIPPAVINWLENYHQCVEPIAHLFEIINNKKFISESDERVLKRLRLRELKTCLVPHCSHSYGLSFTTNSEPNSVKIVYSGDTQPTPNLTRIGRNCDLLIHEASMEDELVDEARLKFHSTTSEAIDVGNEMGAKFTILTHFSQRYSKIPVFNENFSDRVGIAFDNMRVRFSDLQKLPKMIPTLKCLFVDQIEEHKARSANLMRKKQLVSQHRANRQT</sequence>
<keyword evidence="12" id="KW-0255">Endonuclease</keyword>
<dbReference type="AlphaFoldDB" id="A0A7R9KLU1"/>
<name>A0A7R9KLU1_9ACAR</name>
<dbReference type="InterPro" id="IPR027794">
    <property type="entry name" value="tRNase_Z_dom"/>
</dbReference>
<keyword evidence="13" id="KW-0378">Hydrolase</keyword>
<dbReference type="GO" id="GO:0046872">
    <property type="term" value="F:metal ion binding"/>
    <property type="evidence" value="ECO:0007669"/>
    <property type="project" value="UniProtKB-KW"/>
</dbReference>
<evidence type="ECO:0000313" key="25">
    <source>
        <dbReference type="EMBL" id="CAD7624321.1"/>
    </source>
</evidence>
<dbReference type="Pfam" id="PF23023">
    <property type="entry name" value="Anti-Pycsar_Apyc1"/>
    <property type="match status" value="1"/>
</dbReference>
<dbReference type="GO" id="GO:1990180">
    <property type="term" value="P:mitochondrial tRNA 3'-end processing"/>
    <property type="evidence" value="ECO:0007669"/>
    <property type="project" value="TreeGrafter"/>
</dbReference>
<evidence type="ECO:0000259" key="24">
    <source>
        <dbReference type="Pfam" id="PF13691"/>
    </source>
</evidence>
<evidence type="ECO:0000313" key="26">
    <source>
        <dbReference type="Proteomes" id="UP000759131"/>
    </source>
</evidence>
<keyword evidence="14" id="KW-0862">Zinc</keyword>
<dbReference type="Pfam" id="PF13691">
    <property type="entry name" value="Lactamase_B_4"/>
    <property type="match status" value="1"/>
</dbReference>
<keyword evidence="10" id="KW-0540">Nuclease</keyword>
<keyword evidence="11" id="KW-0479">Metal-binding</keyword>
<dbReference type="InterPro" id="IPR036866">
    <property type="entry name" value="RibonucZ/Hydroxyglut_hydro"/>
</dbReference>
<dbReference type="Gene3D" id="3.60.15.10">
    <property type="entry name" value="Ribonuclease Z/Hydroxyacylglutathione hydrolase-like"/>
    <property type="match status" value="2"/>
</dbReference>
<keyword evidence="15" id="KW-0809">Transit peptide</keyword>
<dbReference type="SUPFAM" id="SSF56281">
    <property type="entry name" value="Metallo-hydrolase/oxidoreductase"/>
    <property type="match status" value="2"/>
</dbReference>
<dbReference type="GO" id="GO:0042645">
    <property type="term" value="C:mitochondrial nucleoid"/>
    <property type="evidence" value="ECO:0007669"/>
    <property type="project" value="UniProtKB-ARBA"/>
</dbReference>
<evidence type="ECO:0000256" key="15">
    <source>
        <dbReference type="ARBA" id="ARBA00022946"/>
    </source>
</evidence>
<dbReference type="InterPro" id="IPR047151">
    <property type="entry name" value="RNZ2-like"/>
</dbReference>
<organism evidence="25">
    <name type="scientific">Medioppia subpectinata</name>
    <dbReference type="NCBI Taxonomy" id="1979941"/>
    <lineage>
        <taxon>Eukaryota</taxon>
        <taxon>Metazoa</taxon>
        <taxon>Ecdysozoa</taxon>
        <taxon>Arthropoda</taxon>
        <taxon>Chelicerata</taxon>
        <taxon>Arachnida</taxon>
        <taxon>Acari</taxon>
        <taxon>Acariformes</taxon>
        <taxon>Sarcoptiformes</taxon>
        <taxon>Oribatida</taxon>
        <taxon>Brachypylina</taxon>
        <taxon>Oppioidea</taxon>
        <taxon>Oppiidae</taxon>
        <taxon>Medioppia</taxon>
    </lineage>
</organism>
<dbReference type="EMBL" id="OC856822">
    <property type="protein sequence ID" value="CAD7624321.1"/>
    <property type="molecule type" value="Genomic_DNA"/>
</dbReference>
<evidence type="ECO:0000256" key="23">
    <source>
        <dbReference type="ARBA" id="ARBA00047136"/>
    </source>
</evidence>
<evidence type="ECO:0000256" key="1">
    <source>
        <dbReference type="ARBA" id="ARBA00000402"/>
    </source>
</evidence>
<comment type="subunit">
    <text evidence="23">Homodimer. Interacts with PTCD1.</text>
</comment>
<protein>
    <recommendedName>
        <fullName evidence="7">Zinc phosphodiesterase ELAC protein 2</fullName>
        <ecNumber evidence="6">3.1.26.11</ecNumber>
    </recommendedName>
    <alternativeName>
        <fullName evidence="21">ElaC homolog protein 2</fullName>
    </alternativeName>
    <alternativeName>
        <fullName evidence="19">Ribonuclease Z 2</fullName>
    </alternativeName>
    <alternativeName>
        <fullName evidence="20">tRNA 3 endonuclease 2</fullName>
    </alternativeName>
    <alternativeName>
        <fullName evidence="18">tRNase Z 2</fullName>
    </alternativeName>
</protein>
<comment type="function">
    <text evidence="22">Zinc phosphodiesterase, which displays mitochondrial tRNA 3'-processing endonuclease activity. Involved in tRNA maturation, by removing a 3'-trailer from precursor tRNA. Associates with mitochondrial DNA complexes at the nucleoids to initiate RNA processing and ribosome assembly.</text>
</comment>
<evidence type="ECO:0000256" key="19">
    <source>
        <dbReference type="ARBA" id="ARBA00030729"/>
    </source>
</evidence>
<dbReference type="CDD" id="cd07718">
    <property type="entry name" value="RNaseZ_ELAC1_ELAC2-C-term-like_MBL-fold"/>
    <property type="match status" value="1"/>
</dbReference>